<evidence type="ECO:0000313" key="2">
    <source>
        <dbReference type="Proteomes" id="UP000326912"/>
    </source>
</evidence>
<sequence>MKFVTTKAPYTVYLEDDDVLYANKGRKPLWSIPCSKITNFEAKTKNVPFLKNVKVHTDSGFEFIKIINAEDYEILLTFFSALGSKPVRNAATRWYHVTTEPTHVKEYTNLRLMEREITESSKFGWKIEAVSATAGHTVGTVRVGHMASTFRSRDKQTVIFRR</sequence>
<dbReference type="Proteomes" id="UP000326912">
    <property type="component" value="Unassembled WGS sequence"/>
</dbReference>
<dbReference type="EMBL" id="BKZW01000001">
    <property type="protein sequence ID" value="GER87890.1"/>
    <property type="molecule type" value="Genomic_DNA"/>
</dbReference>
<dbReference type="RefSeq" id="WP_151755841.1">
    <property type="nucleotide sequence ID" value="NZ_BKZW01000001.1"/>
</dbReference>
<gene>
    <name evidence="1" type="ORF">KDW_20520</name>
</gene>
<proteinExistence type="predicted"/>
<evidence type="ECO:0000313" key="1">
    <source>
        <dbReference type="EMBL" id="GER87890.1"/>
    </source>
</evidence>
<accession>A0A5J4KN98</accession>
<organism evidence="1 2">
    <name type="scientific">Dictyobacter vulcani</name>
    <dbReference type="NCBI Taxonomy" id="2607529"/>
    <lineage>
        <taxon>Bacteria</taxon>
        <taxon>Bacillati</taxon>
        <taxon>Chloroflexota</taxon>
        <taxon>Ktedonobacteria</taxon>
        <taxon>Ktedonobacterales</taxon>
        <taxon>Dictyobacteraceae</taxon>
        <taxon>Dictyobacter</taxon>
    </lineage>
</organism>
<reference evidence="1 2" key="1">
    <citation type="submission" date="2019-10" db="EMBL/GenBank/DDBJ databases">
        <title>Dictyobacter vulcani sp. nov., within the class Ktedonobacteria, isolated from soil of volcanic Mt. Zao.</title>
        <authorList>
            <person name="Zheng Y."/>
            <person name="Wang C.M."/>
            <person name="Sakai Y."/>
            <person name="Abe K."/>
            <person name="Yokota A."/>
            <person name="Yabe S."/>
        </authorList>
    </citation>
    <scope>NUCLEOTIDE SEQUENCE [LARGE SCALE GENOMIC DNA]</scope>
    <source>
        <strain evidence="1 2">W12</strain>
    </source>
</reference>
<name>A0A5J4KN98_9CHLR</name>
<comment type="caution">
    <text evidence="1">The sequence shown here is derived from an EMBL/GenBank/DDBJ whole genome shotgun (WGS) entry which is preliminary data.</text>
</comment>
<keyword evidence="2" id="KW-1185">Reference proteome</keyword>
<dbReference type="AlphaFoldDB" id="A0A5J4KN98"/>
<protein>
    <submittedName>
        <fullName evidence="1">Uncharacterized protein</fullName>
    </submittedName>
</protein>